<reference evidence="3" key="1">
    <citation type="submission" date="2019-02" db="EMBL/GenBank/DDBJ databases">
        <title>The largest mitochondrial genome of Morchella importuna (272.2 kb) among fungi reservoir of numerous mitochondrial ORFs, repeatitive sequences and nuclear genome horizontal transfer.</title>
        <authorList>
            <person name="Liu W."/>
            <person name="Bian Y."/>
        </authorList>
    </citation>
    <scope>NUCLEOTIDE SEQUENCE</scope>
</reference>
<sequence>MQIYKSLRLADNVFSEFIMLAVFSVMLLFGIFSAIYVFGTPSLSLSERDVFIDYCSDPFFCNLLLPIYNAATDRKRLLKDNKGKSGIYCFTNLINGKKYIGSSNHLRRRFQEYFNTYYLEKNKNMLLIGLY</sequence>
<organism evidence="3">
    <name type="scientific">Morchella importuna</name>
    <dbReference type="NCBI Taxonomy" id="1174673"/>
    <lineage>
        <taxon>Eukaryota</taxon>
        <taxon>Fungi</taxon>
        <taxon>Dikarya</taxon>
        <taxon>Ascomycota</taxon>
        <taxon>Pezizomycotina</taxon>
        <taxon>Pezizomycetes</taxon>
        <taxon>Pezizales</taxon>
        <taxon>Morchellaceae</taxon>
        <taxon>Morchella</taxon>
    </lineage>
</organism>
<dbReference type="RefSeq" id="YP_009722260.1">
    <property type="nucleotide sequence ID" value="NC_045397.1"/>
</dbReference>
<protein>
    <recommendedName>
        <fullName evidence="2">GIY-YIG domain-containing protein</fullName>
    </recommendedName>
</protein>
<gene>
    <name evidence="3" type="primary">orf131</name>
</gene>
<feature type="transmembrane region" description="Helical" evidence="1">
    <location>
        <begin position="17"/>
        <end position="38"/>
    </location>
</feature>
<dbReference type="SUPFAM" id="SSF82771">
    <property type="entry name" value="GIY-YIG endonuclease"/>
    <property type="match status" value="1"/>
</dbReference>
<dbReference type="GeneID" id="42905984"/>
<evidence type="ECO:0000259" key="2">
    <source>
        <dbReference type="PROSITE" id="PS50164"/>
    </source>
</evidence>
<feature type="domain" description="GIY-YIG" evidence="2">
    <location>
        <begin position="83"/>
        <end position="131"/>
    </location>
</feature>
<accession>A0A650AF60</accession>
<dbReference type="InterPro" id="IPR000305">
    <property type="entry name" value="GIY-YIG_endonuc"/>
</dbReference>
<proteinExistence type="predicted"/>
<keyword evidence="1" id="KW-1133">Transmembrane helix</keyword>
<keyword evidence="3" id="KW-0496">Mitochondrion</keyword>
<dbReference type="Gene3D" id="3.40.1440.10">
    <property type="entry name" value="GIY-YIG endonuclease"/>
    <property type="match status" value="1"/>
</dbReference>
<dbReference type="EMBL" id="MK527108">
    <property type="protein sequence ID" value="QGN66662.1"/>
    <property type="molecule type" value="Genomic_DNA"/>
</dbReference>
<dbReference type="AlphaFoldDB" id="A0A650AF60"/>
<evidence type="ECO:0000313" key="3">
    <source>
        <dbReference type="EMBL" id="QGN66662.1"/>
    </source>
</evidence>
<name>A0A650AF60_9PEZI</name>
<evidence type="ECO:0000256" key="1">
    <source>
        <dbReference type="SAM" id="Phobius"/>
    </source>
</evidence>
<dbReference type="PROSITE" id="PS50164">
    <property type="entry name" value="GIY_YIG"/>
    <property type="match status" value="1"/>
</dbReference>
<geneLocation type="mitochondrion" evidence="3"/>
<dbReference type="InterPro" id="IPR035901">
    <property type="entry name" value="GIY-YIG_endonuc_sf"/>
</dbReference>
<keyword evidence="1" id="KW-0472">Membrane</keyword>
<dbReference type="Pfam" id="PF01541">
    <property type="entry name" value="GIY-YIG"/>
    <property type="match status" value="1"/>
</dbReference>
<keyword evidence="1" id="KW-0812">Transmembrane</keyword>